<evidence type="ECO:0000313" key="1">
    <source>
        <dbReference type="EMBL" id="MDW0114545.1"/>
    </source>
</evidence>
<comment type="caution">
    <text evidence="1">The sequence shown here is derived from an EMBL/GenBank/DDBJ whole genome shotgun (WGS) entry which is preliminary data.</text>
</comment>
<proteinExistence type="predicted"/>
<keyword evidence="2" id="KW-1185">Reference proteome</keyword>
<protein>
    <recommendedName>
        <fullName evidence="3">DUF3221 domain-containing protein</fullName>
    </recommendedName>
</protein>
<accession>A0ABU4GC52</accession>
<dbReference type="Proteomes" id="UP001282284">
    <property type="component" value="Unassembled WGS sequence"/>
</dbReference>
<name>A0ABU4GC52_9BACL</name>
<evidence type="ECO:0000313" key="2">
    <source>
        <dbReference type="Proteomes" id="UP001282284"/>
    </source>
</evidence>
<organism evidence="1 2">
    <name type="scientific">Sporosarcina saromensis</name>
    <dbReference type="NCBI Taxonomy" id="359365"/>
    <lineage>
        <taxon>Bacteria</taxon>
        <taxon>Bacillati</taxon>
        <taxon>Bacillota</taxon>
        <taxon>Bacilli</taxon>
        <taxon>Bacillales</taxon>
        <taxon>Caryophanaceae</taxon>
        <taxon>Sporosarcina</taxon>
    </lineage>
</organism>
<gene>
    <name evidence="1" type="ORF">QT711_15205</name>
</gene>
<evidence type="ECO:0008006" key="3">
    <source>
        <dbReference type="Google" id="ProtNLM"/>
    </source>
</evidence>
<reference evidence="1 2" key="1">
    <citation type="submission" date="2023-06" db="EMBL/GenBank/DDBJ databases">
        <title>Sporosarcina sp. nov., isolated from Korean traditional fermented seafood 'Jeotgal'.</title>
        <authorList>
            <person name="Yang A.I."/>
            <person name="Shin N.-R."/>
        </authorList>
    </citation>
    <scope>NUCLEOTIDE SEQUENCE [LARGE SCALE GENOMIC DNA]</scope>
    <source>
        <strain evidence="1 2">KCTC13119</strain>
    </source>
</reference>
<sequence length="122" mass="13958">MKKKITLIIFMLIIIGTMSWLSQKNSEGYVFGTIDSEDDTSLWVIELQPTDVEGKTQVEINEILEEKASESRGTFYKVPLINRITKKSFVKGDKVKIYWRGSVIQTAPGKVNKTNFIKKIKD</sequence>
<dbReference type="EMBL" id="JAUBDI010000018">
    <property type="protein sequence ID" value="MDW0114545.1"/>
    <property type="molecule type" value="Genomic_DNA"/>
</dbReference>
<dbReference type="RefSeq" id="WP_317945662.1">
    <property type="nucleotide sequence ID" value="NZ_JAUBDI010000018.1"/>
</dbReference>